<evidence type="ECO:0000313" key="1">
    <source>
        <dbReference type="EMBL" id="OAX56907.1"/>
    </source>
</evidence>
<name>A0A199P6U1_9XANT</name>
<gene>
    <name evidence="1" type="ORF">A6R73_01565</name>
</gene>
<reference evidence="1 2" key="1">
    <citation type="submission" date="2016-04" db="EMBL/GenBank/DDBJ databases">
        <title>Xanthomonas translucens phylogeny.</title>
        <authorList>
            <person name="Langlois P."/>
        </authorList>
    </citation>
    <scope>NUCLEOTIDE SEQUENCE [LARGE SCALE GENOMIC DNA]</scope>
    <source>
        <strain evidence="1 2">B99</strain>
    </source>
</reference>
<organism evidence="1 2">
    <name type="scientific">Xanthomonas graminis pv. poae</name>
    <dbReference type="NCBI Taxonomy" id="227946"/>
    <lineage>
        <taxon>Bacteria</taxon>
        <taxon>Pseudomonadati</taxon>
        <taxon>Pseudomonadota</taxon>
        <taxon>Gammaproteobacteria</taxon>
        <taxon>Lysobacterales</taxon>
        <taxon>Lysobacteraceae</taxon>
        <taxon>Xanthomonas</taxon>
        <taxon>Xanthomonas translucens group</taxon>
        <taxon>Xanthomonas graminis</taxon>
    </lineage>
</organism>
<protein>
    <submittedName>
        <fullName evidence="1">Uncharacterized protein</fullName>
    </submittedName>
</protein>
<proteinExistence type="predicted"/>
<accession>A0A199P6U1</accession>
<comment type="caution">
    <text evidence="1">The sequence shown here is derived from an EMBL/GenBank/DDBJ whole genome shotgun (WGS) entry which is preliminary data.</text>
</comment>
<sequence>MVAMTESPDDSIAQDWGGGELAHRIHDKVVKWHDLIAIHVVSHLPTDASARFHHPQYFRENLIVSEDEVINGVPRLILFPHAIWGRSSHQRDGFVGQGSEQVDAIAIQ</sequence>
<dbReference type="Proteomes" id="UP000093858">
    <property type="component" value="Unassembled WGS sequence"/>
</dbReference>
<evidence type="ECO:0000313" key="2">
    <source>
        <dbReference type="Proteomes" id="UP000093858"/>
    </source>
</evidence>
<dbReference type="EMBL" id="LWSU01000057">
    <property type="protein sequence ID" value="OAX56907.1"/>
    <property type="molecule type" value="Genomic_DNA"/>
</dbReference>
<dbReference type="AlphaFoldDB" id="A0A199P6U1"/>